<dbReference type="Proteomes" id="UP000256970">
    <property type="component" value="Unassembled WGS sequence"/>
</dbReference>
<keyword evidence="1" id="KW-1133">Transmembrane helix</keyword>
<protein>
    <submittedName>
        <fullName evidence="2">Uncharacterized protein</fullName>
    </submittedName>
</protein>
<keyword evidence="1" id="KW-0472">Membrane</keyword>
<dbReference type="EMBL" id="FNXT01001217">
    <property type="protein sequence ID" value="SZX74567.1"/>
    <property type="molecule type" value="Genomic_DNA"/>
</dbReference>
<feature type="transmembrane region" description="Helical" evidence="1">
    <location>
        <begin position="149"/>
        <end position="168"/>
    </location>
</feature>
<feature type="transmembrane region" description="Helical" evidence="1">
    <location>
        <begin position="312"/>
        <end position="334"/>
    </location>
</feature>
<evidence type="ECO:0000256" key="1">
    <source>
        <dbReference type="SAM" id="Phobius"/>
    </source>
</evidence>
<dbReference type="AlphaFoldDB" id="A0A383WAB4"/>
<evidence type="ECO:0000313" key="3">
    <source>
        <dbReference type="Proteomes" id="UP000256970"/>
    </source>
</evidence>
<keyword evidence="1" id="KW-0812">Transmembrane</keyword>
<proteinExistence type="predicted"/>
<gene>
    <name evidence="2" type="ORF">BQ4739_LOCUS14895</name>
</gene>
<sequence>MDAELDTGQNVGTSAPLEEAAPAQNVRMHKVLLYLRPKYAEDEYFGQLEALDLVNCIIAPVFFANALSMWTRGFLSSIYCLVLLLKGYQMGLLLLPNARRQHAHKRARYWLILTERVLRQCVATPVLGRGPRFLSWLAQQAADSSKPMLCMRLLMLLSGFTISFWNAFCLPLDFVSQAIITAVFFVIHYPPNCPQVAYAFQVMLEHAPPLLLMQQGVERSLTAALRLLQPLLQMLPPLTLLQPVAAAAAAGRTAAGSYQAGGTAATEAAAAGACSGSCPAAAAAATAPIAVAGMRFDPPRAAPDLHTVAGRLIFACSTGYMLFAVLLVPLYVSWRLERHLKSKWMATLQDVQLQQVLLLQQQQQQQYLQQVDGQHGQDAAAGAAGAAVPSAAGSSSSSSRAAAADAGAAMNSCSDSSCDGGGTAGQQQQQPRSWWRLLLPPWRSSSSSSSKRAERFVYPPVVYDVLPDSNTLLRHMAVLLVISAAAAQLFVQLCRLAPDLVRQVMWPQIVFK</sequence>
<keyword evidence="3" id="KW-1185">Reference proteome</keyword>
<organism evidence="2 3">
    <name type="scientific">Tetradesmus obliquus</name>
    <name type="common">Green alga</name>
    <name type="synonym">Acutodesmus obliquus</name>
    <dbReference type="NCBI Taxonomy" id="3088"/>
    <lineage>
        <taxon>Eukaryota</taxon>
        <taxon>Viridiplantae</taxon>
        <taxon>Chlorophyta</taxon>
        <taxon>core chlorophytes</taxon>
        <taxon>Chlorophyceae</taxon>
        <taxon>CS clade</taxon>
        <taxon>Sphaeropleales</taxon>
        <taxon>Scenedesmaceae</taxon>
        <taxon>Tetradesmus</taxon>
    </lineage>
</organism>
<reference evidence="2 3" key="1">
    <citation type="submission" date="2016-10" db="EMBL/GenBank/DDBJ databases">
        <authorList>
            <person name="Cai Z."/>
        </authorList>
    </citation>
    <scope>NUCLEOTIDE SEQUENCE [LARGE SCALE GENOMIC DNA]</scope>
</reference>
<name>A0A383WAB4_TETOB</name>
<accession>A0A383WAB4</accession>
<evidence type="ECO:0000313" key="2">
    <source>
        <dbReference type="EMBL" id="SZX74567.1"/>
    </source>
</evidence>
<feature type="transmembrane region" description="Helical" evidence="1">
    <location>
        <begin position="74"/>
        <end position="95"/>
    </location>
</feature>